<evidence type="ECO:0000256" key="2">
    <source>
        <dbReference type="ARBA" id="ARBA00022435"/>
    </source>
</evidence>
<dbReference type="RefSeq" id="WP_243309594.1">
    <property type="nucleotide sequence ID" value="NZ_JALGBI010000003.1"/>
</dbReference>
<evidence type="ECO:0000256" key="1">
    <source>
        <dbReference type="ARBA" id="ARBA00001946"/>
    </source>
</evidence>
<evidence type="ECO:0000256" key="3">
    <source>
        <dbReference type="ARBA" id="ARBA00022490"/>
    </source>
</evidence>
<keyword evidence="18" id="KW-0012">Acyltransferase</keyword>
<comment type="pathway">
    <text evidence="10 13">Carbohydrate metabolism; glyoxylate cycle; (S)-malate from isocitrate: step 2/2.</text>
</comment>
<comment type="cofactor">
    <cofactor evidence="1 10">
        <name>Mg(2+)</name>
        <dbReference type="ChEBI" id="CHEBI:18420"/>
    </cofactor>
</comment>
<dbReference type="PANTHER" id="PTHR42739">
    <property type="entry name" value="MALATE SYNTHASE G"/>
    <property type="match status" value="1"/>
</dbReference>
<protein>
    <recommendedName>
        <fullName evidence="10 11">Malate synthase G</fullName>
        <ecNumber evidence="10 11">2.3.3.9</ecNumber>
    </recommendedName>
</protein>
<dbReference type="Pfam" id="PF20656">
    <property type="entry name" value="MS_N"/>
    <property type="match status" value="1"/>
</dbReference>
<dbReference type="FunFam" id="3.20.20.360:FF:000003">
    <property type="entry name" value="Malate synthase G"/>
    <property type="match status" value="1"/>
</dbReference>
<dbReference type="EC" id="2.3.3.9" evidence="10 11"/>
<gene>
    <name evidence="10" type="primary">glcB</name>
    <name evidence="18" type="ORF">MMF98_22625</name>
</gene>
<keyword evidence="4 10" id="KW-0816">Tricarboxylic acid cycle</keyword>
<evidence type="ECO:0000256" key="6">
    <source>
        <dbReference type="ARBA" id="ARBA00022723"/>
    </source>
</evidence>
<evidence type="ECO:0000256" key="13">
    <source>
        <dbReference type="RuleBase" id="RU003572"/>
    </source>
</evidence>
<feature type="domain" description="Malate synthase TIM barrel" evidence="14">
    <location>
        <begin position="341"/>
        <end position="604"/>
    </location>
</feature>
<dbReference type="InterPro" id="IPR011076">
    <property type="entry name" value="Malate_synth_sf"/>
</dbReference>
<comment type="subcellular location">
    <subcellularLocation>
        <location evidence="10 13">Cytoplasm</location>
    </subcellularLocation>
</comment>
<feature type="binding site" evidence="10">
    <location>
        <position position="480"/>
    </location>
    <ligand>
        <name>Mg(2+)</name>
        <dbReference type="ChEBI" id="CHEBI:18420"/>
    </ligand>
</feature>
<dbReference type="PANTHER" id="PTHR42739:SF1">
    <property type="entry name" value="MALATE SYNTHASE G"/>
    <property type="match status" value="1"/>
</dbReference>
<feature type="binding site" evidence="10">
    <location>
        <position position="452"/>
    </location>
    <ligand>
        <name>Mg(2+)</name>
        <dbReference type="ChEBI" id="CHEBI:18420"/>
    </ligand>
</feature>
<feature type="binding site" evidence="10">
    <location>
        <position position="344"/>
    </location>
    <ligand>
        <name>glyoxylate</name>
        <dbReference type="ChEBI" id="CHEBI:36655"/>
    </ligand>
</feature>
<dbReference type="GO" id="GO:0005829">
    <property type="term" value="C:cytosol"/>
    <property type="evidence" value="ECO:0007669"/>
    <property type="project" value="TreeGrafter"/>
</dbReference>
<evidence type="ECO:0000259" key="14">
    <source>
        <dbReference type="Pfam" id="PF01274"/>
    </source>
</evidence>
<feature type="binding site" evidence="10">
    <location>
        <position position="279"/>
    </location>
    <ligand>
        <name>acetyl-CoA</name>
        <dbReference type="ChEBI" id="CHEBI:57288"/>
    </ligand>
</feature>
<comment type="caution">
    <text evidence="18">The sequence shown here is derived from an EMBL/GenBank/DDBJ whole genome shotgun (WGS) entry which is preliminary data.</text>
</comment>
<sequence length="747" mass="80086">MTARTAIHRLQVASNLHRFIEDQVLPGTGVESAAFWKGFDAIVADLAPKNIALLAERDRLQAELDAWHKAHPGPIQGARGMKAYRAFLEKIGYLVPPPAKARATTRNVDAELAAQAGPQLVVPILNARYALNAANARWGSLYDALYGTDAIAETGGAEKGKGYNPVRGAKVIEYARHVLDRTAPLKKGSHVDSTGYAVKNGQLVVTLKNGATTPLAKAAQFIGYQGEAAAPSSVLLQHNGLHLDLQINRATPIGASDAAGVSDLVIESALSTILDLEDSVAVVDADDKVLAYGNWLGILKGTLTEQVTKGGKTFTRGLNPDRAYTAPNGSGSVTLHGRSLMFVRNVGHLMTNPAILYTAADGSSREIPEGIMDAVVTTAIALHDLQKGHGQQMGSSADGVAGIRNSRKGSVYIVKPKMHGPAEVAFAAELFGRVEKLLGLADSTVKLGIMDEERRTSVNLKACIAAAASRVAFINTGFLDRTGDEMHTAMQAGAMLRKGDMKTTPWITAYEKSNVLVGLSCGLRGKAQIGKGMWAMPDLMADMLKQKIAHPKAGANTAWVPSPTAATLHALHYHQVDVFAVQKTLEKTDADAQRDAILADLLQIPVVKQDKWTPEQKQQELDNNAQGILGYVVRWIDQGVGCSKVPDIHNVGLMEDRATLRISSQHIANWLHHGVVTKAQVNATFKRMAKVVDKQNAGDPLYQPMTGNYSGAAYQAATDLVFKGLVQPSGYTEPLLHAWRLKVKAQA</sequence>
<keyword evidence="2 10" id="KW-0329">Glyoxylate bypass</keyword>
<feature type="domain" description="Malate synthase C-terminal" evidence="17">
    <location>
        <begin position="616"/>
        <end position="718"/>
    </location>
</feature>
<proteinExistence type="inferred from homology"/>
<dbReference type="InterPro" id="IPR048357">
    <property type="entry name" value="MSG_insertion"/>
</dbReference>
<dbReference type="AlphaFoldDB" id="A0A9X1W1D6"/>
<feature type="binding site" evidence="10">
    <location>
        <position position="121"/>
    </location>
    <ligand>
        <name>acetyl-CoA</name>
        <dbReference type="ChEBI" id="CHEBI:57288"/>
    </ligand>
</feature>
<feature type="active site" description="Proton acceptor" evidence="10 12">
    <location>
        <position position="344"/>
    </location>
</feature>
<keyword evidence="3 10" id="KW-0963">Cytoplasm</keyword>
<dbReference type="SUPFAM" id="SSF51645">
    <property type="entry name" value="Malate synthase G"/>
    <property type="match status" value="1"/>
</dbReference>
<comment type="caution">
    <text evidence="10">Lacks conserved residue(s) required for the propagation of feature annotation.</text>
</comment>
<evidence type="ECO:0000256" key="10">
    <source>
        <dbReference type="HAMAP-Rule" id="MF_00641"/>
    </source>
</evidence>
<evidence type="ECO:0000256" key="9">
    <source>
        <dbReference type="ARBA" id="ARBA00047918"/>
    </source>
</evidence>
<evidence type="ECO:0000256" key="7">
    <source>
        <dbReference type="ARBA" id="ARBA00022842"/>
    </source>
</evidence>
<dbReference type="GO" id="GO:0006099">
    <property type="term" value="P:tricarboxylic acid cycle"/>
    <property type="evidence" value="ECO:0007669"/>
    <property type="project" value="UniProtKB-KW"/>
</dbReference>
<dbReference type="NCBIfam" id="TIGR01345">
    <property type="entry name" value="malate_syn_G"/>
    <property type="match status" value="1"/>
</dbReference>
<evidence type="ECO:0000313" key="18">
    <source>
        <dbReference type="EMBL" id="MCJ0766019.1"/>
    </source>
</evidence>
<dbReference type="GO" id="GO:0000287">
    <property type="term" value="F:magnesium ion binding"/>
    <property type="evidence" value="ECO:0007669"/>
    <property type="project" value="TreeGrafter"/>
</dbReference>
<feature type="modified residue" description="Cysteine sulfenic acid (-SOH)" evidence="10">
    <location>
        <position position="642"/>
    </location>
</feature>
<feature type="domain" description="Malate synthase G alpha-beta insertion" evidence="16">
    <location>
        <begin position="163"/>
        <end position="238"/>
    </location>
</feature>
<comment type="function">
    <text evidence="10">Involved in the glycolate utilization. Catalyzes the condensation and subsequent hydrolysis of acetyl-coenzyme A (acetyl-CoA) and glyoxylate to form malate and CoA.</text>
</comment>
<dbReference type="GO" id="GO:0009436">
    <property type="term" value="P:glyoxylate catabolic process"/>
    <property type="evidence" value="ECO:0007669"/>
    <property type="project" value="TreeGrafter"/>
</dbReference>
<keyword evidence="19" id="KW-1185">Reference proteome</keyword>
<dbReference type="Pfam" id="PF01274">
    <property type="entry name" value="MS_TIM-barrel"/>
    <property type="match status" value="1"/>
</dbReference>
<feature type="binding site" evidence="10">
    <location>
        <begin position="477"/>
        <end position="480"/>
    </location>
    <ligand>
        <name>glyoxylate</name>
        <dbReference type="ChEBI" id="CHEBI:36655"/>
    </ligand>
</feature>
<dbReference type="Gene3D" id="1.20.1220.12">
    <property type="entry name" value="Malate synthase, domain III"/>
    <property type="match status" value="1"/>
</dbReference>
<dbReference type="InterPro" id="IPR006253">
    <property type="entry name" value="Malate_synthG"/>
</dbReference>
<evidence type="ECO:0000256" key="4">
    <source>
        <dbReference type="ARBA" id="ARBA00022532"/>
    </source>
</evidence>
<comment type="subunit">
    <text evidence="10">Monomer.</text>
</comment>
<keyword evidence="6 10" id="KW-0479">Metal-binding</keyword>
<feature type="active site" description="Proton donor" evidence="10 12">
    <location>
        <position position="656"/>
    </location>
</feature>
<evidence type="ECO:0000259" key="17">
    <source>
        <dbReference type="Pfam" id="PF20659"/>
    </source>
</evidence>
<feature type="binding site" evidence="10">
    <location>
        <begin position="128"/>
        <end position="129"/>
    </location>
    <ligand>
        <name>acetyl-CoA</name>
        <dbReference type="ChEBI" id="CHEBI:57288"/>
    </ligand>
</feature>
<dbReference type="HAMAP" id="MF_00641">
    <property type="entry name" value="Malate_synth_G"/>
    <property type="match status" value="1"/>
</dbReference>
<feature type="binding site" evidence="10">
    <location>
        <position position="316"/>
    </location>
    <ligand>
        <name>acetyl-CoA</name>
        <dbReference type="ChEBI" id="CHEBI:57288"/>
    </ligand>
</feature>
<organism evidence="18 19">
    <name type="scientific">Variovorax terrae</name>
    <dbReference type="NCBI Taxonomy" id="2923278"/>
    <lineage>
        <taxon>Bacteria</taxon>
        <taxon>Pseudomonadati</taxon>
        <taxon>Pseudomonadota</taxon>
        <taxon>Betaproteobacteria</taxon>
        <taxon>Burkholderiales</taxon>
        <taxon>Comamonadaceae</taxon>
        <taxon>Variovorax</taxon>
    </lineage>
</organism>
<feature type="binding site" evidence="10">
    <location>
        <position position="452"/>
    </location>
    <ligand>
        <name>glyoxylate</name>
        <dbReference type="ChEBI" id="CHEBI:36655"/>
    </ligand>
</feature>
<keyword evidence="7 10" id="KW-0460">Magnesium</keyword>
<evidence type="ECO:0000256" key="8">
    <source>
        <dbReference type="ARBA" id="ARBA00023097"/>
    </source>
</evidence>
<dbReference type="Pfam" id="PF20658">
    <property type="entry name" value="MSG_insertion"/>
    <property type="match status" value="1"/>
</dbReference>
<dbReference type="GO" id="GO:0006097">
    <property type="term" value="P:glyoxylate cycle"/>
    <property type="evidence" value="ECO:0007669"/>
    <property type="project" value="UniProtKB-UniRule"/>
</dbReference>
<dbReference type="InterPro" id="IPR046363">
    <property type="entry name" value="MS_N_TIM-barrel_dom"/>
</dbReference>
<comment type="catalytic activity">
    <reaction evidence="9 10 13">
        <text>glyoxylate + acetyl-CoA + H2O = (S)-malate + CoA + H(+)</text>
        <dbReference type="Rhea" id="RHEA:18181"/>
        <dbReference type="ChEBI" id="CHEBI:15377"/>
        <dbReference type="ChEBI" id="CHEBI:15378"/>
        <dbReference type="ChEBI" id="CHEBI:15589"/>
        <dbReference type="ChEBI" id="CHEBI:36655"/>
        <dbReference type="ChEBI" id="CHEBI:57287"/>
        <dbReference type="ChEBI" id="CHEBI:57288"/>
        <dbReference type="EC" id="2.3.3.9"/>
    </reaction>
</comment>
<evidence type="ECO:0000256" key="11">
    <source>
        <dbReference type="NCBIfam" id="TIGR01345"/>
    </source>
</evidence>
<evidence type="ECO:0000259" key="15">
    <source>
        <dbReference type="Pfam" id="PF20656"/>
    </source>
</evidence>
<dbReference type="GO" id="GO:0004474">
    <property type="term" value="F:malate synthase activity"/>
    <property type="evidence" value="ECO:0007669"/>
    <property type="project" value="UniProtKB-UniRule"/>
</dbReference>
<name>A0A9X1W1D6_9BURK</name>
<keyword evidence="5 10" id="KW-0808">Transferase</keyword>
<dbReference type="InterPro" id="IPR001465">
    <property type="entry name" value="Malate_synthase_TIM"/>
</dbReference>
<comment type="similarity">
    <text evidence="10 13">Belongs to the malate synthase family. GlcB subfamily.</text>
</comment>
<dbReference type="NCBIfam" id="NF002825">
    <property type="entry name" value="PRK02999.1"/>
    <property type="match status" value="1"/>
</dbReference>
<reference evidence="18" key="1">
    <citation type="submission" date="2022-03" db="EMBL/GenBank/DDBJ databases">
        <authorList>
            <person name="Woo C.Y."/>
        </authorList>
    </citation>
    <scope>NUCLEOTIDE SEQUENCE</scope>
    <source>
        <strain evidence="18">CYS-02</strain>
    </source>
</reference>
<feature type="domain" description="Malate synthase N-terminal" evidence="15">
    <location>
        <begin position="17"/>
        <end position="75"/>
    </location>
</feature>
<dbReference type="InterPro" id="IPR048355">
    <property type="entry name" value="MS_C"/>
</dbReference>
<dbReference type="InterPro" id="IPR048356">
    <property type="entry name" value="MS_N"/>
</dbReference>
<evidence type="ECO:0000256" key="5">
    <source>
        <dbReference type="ARBA" id="ARBA00022679"/>
    </source>
</evidence>
<evidence type="ECO:0000313" key="19">
    <source>
        <dbReference type="Proteomes" id="UP001139447"/>
    </source>
</evidence>
<evidence type="ECO:0000256" key="12">
    <source>
        <dbReference type="PIRSR" id="PIRSR601465-50"/>
    </source>
</evidence>
<feature type="binding site" evidence="10">
    <location>
        <position position="561"/>
    </location>
    <ligand>
        <name>acetyl-CoA</name>
        <dbReference type="ChEBI" id="CHEBI:57288"/>
    </ligand>
</feature>
<accession>A0A9X1W1D6</accession>
<dbReference type="EMBL" id="JALGBI010000003">
    <property type="protein sequence ID" value="MCJ0766019.1"/>
    <property type="molecule type" value="Genomic_DNA"/>
</dbReference>
<evidence type="ECO:0000259" key="16">
    <source>
        <dbReference type="Pfam" id="PF20658"/>
    </source>
</evidence>
<dbReference type="Gene3D" id="3.20.20.360">
    <property type="entry name" value="Malate synthase, domain 3"/>
    <property type="match status" value="2"/>
</dbReference>
<keyword evidence="8 10" id="KW-0558">Oxidation</keyword>
<dbReference type="Proteomes" id="UP001139447">
    <property type="component" value="Unassembled WGS sequence"/>
</dbReference>
<dbReference type="Pfam" id="PF20659">
    <property type="entry name" value="MS_C"/>
    <property type="match status" value="1"/>
</dbReference>
<dbReference type="InterPro" id="IPR044856">
    <property type="entry name" value="Malate_synth_C_sf"/>
</dbReference>